<dbReference type="EMBL" id="CP155620">
    <property type="protein sequence ID" value="XBJ30117.1"/>
    <property type="molecule type" value="Genomic_DNA"/>
</dbReference>
<gene>
    <name evidence="3" type="ORF">AAH949_04640</name>
</gene>
<organism evidence="3">
    <name type="scientific">Campylobacter sp. CCS1377</name>
    <dbReference type="NCBI Taxonomy" id="3158229"/>
    <lineage>
        <taxon>Bacteria</taxon>
        <taxon>Pseudomonadati</taxon>
        <taxon>Campylobacterota</taxon>
        <taxon>Epsilonproteobacteria</taxon>
        <taxon>Campylobacterales</taxon>
        <taxon>Campylobacteraceae</taxon>
        <taxon>Campylobacter</taxon>
    </lineage>
</organism>
<feature type="transmembrane region" description="Helical" evidence="2">
    <location>
        <begin position="201"/>
        <end position="223"/>
    </location>
</feature>
<keyword evidence="1" id="KW-0175">Coiled coil</keyword>
<feature type="coiled-coil region" evidence="1">
    <location>
        <begin position="268"/>
        <end position="302"/>
    </location>
</feature>
<feature type="transmembrane region" description="Helical" evidence="2">
    <location>
        <begin position="64"/>
        <end position="87"/>
    </location>
</feature>
<accession>A0AAU7E9K7</accession>
<evidence type="ECO:0008006" key="4">
    <source>
        <dbReference type="Google" id="ProtNLM"/>
    </source>
</evidence>
<dbReference type="RefSeq" id="WP_348519118.1">
    <property type="nucleotide sequence ID" value="NZ_CP155620.1"/>
</dbReference>
<sequence>MIILLALFAFIATWQNFNYAFIFLFFLFYALFREIFAFLKLRKNIIKEATIVKNSLIYHLSSDFYIYIISFFVSVFVFVSLFLNLISFDKQDFIFLFLLLPLVLFFLKKKLHLQFVDNAYNDFRIIIIASFFIALTYAFFGLFFVNFDDFSLNDFNDLIIHYKNSTFFIFDFISQILNILSALKMYFLLSLGEFWFKIFNFFMDFFNFFILCSALAYIYNFAFKGGKKFYIFTLSIIMSFGVFFLGESKNQNLKPLQKEIILMGENLKFLKEQNLSSLKQDKENLEKNLKQVQELLNKNTFELGIWWFSKEKEDLQKTLNENLQ</sequence>
<name>A0AAU7E9K7_9BACT</name>
<proteinExistence type="predicted"/>
<keyword evidence="2" id="KW-0812">Transmembrane</keyword>
<reference evidence="3" key="1">
    <citation type="submission" date="2024-05" db="EMBL/GenBank/DDBJ databases">
        <title>Campylobacter coli isolated from environmental waters in Slovenia.</title>
        <authorList>
            <person name="Zautner A.E."/>
            <person name="Bunk B."/>
            <person name="Riedel T."/>
            <person name="Sproeer C."/>
        </authorList>
    </citation>
    <scope>NUCLEOTIDE SEQUENCE</scope>
    <source>
        <strain evidence="3">CCS1377</strain>
    </source>
</reference>
<dbReference type="AlphaFoldDB" id="A0AAU7E9K7"/>
<evidence type="ECO:0000313" key="3">
    <source>
        <dbReference type="EMBL" id="XBJ30117.1"/>
    </source>
</evidence>
<feature type="transmembrane region" description="Helical" evidence="2">
    <location>
        <begin position="6"/>
        <end position="32"/>
    </location>
</feature>
<evidence type="ECO:0000256" key="2">
    <source>
        <dbReference type="SAM" id="Phobius"/>
    </source>
</evidence>
<evidence type="ECO:0000256" key="1">
    <source>
        <dbReference type="SAM" id="Coils"/>
    </source>
</evidence>
<keyword evidence="2" id="KW-1133">Transmembrane helix</keyword>
<protein>
    <recommendedName>
        <fullName evidence="4">Integral membrane protein</fullName>
    </recommendedName>
</protein>
<feature type="transmembrane region" description="Helical" evidence="2">
    <location>
        <begin position="93"/>
        <end position="111"/>
    </location>
</feature>
<feature type="transmembrane region" description="Helical" evidence="2">
    <location>
        <begin position="229"/>
        <end position="246"/>
    </location>
</feature>
<keyword evidence="2" id="KW-0472">Membrane</keyword>
<feature type="transmembrane region" description="Helical" evidence="2">
    <location>
        <begin position="123"/>
        <end position="147"/>
    </location>
</feature>
<feature type="transmembrane region" description="Helical" evidence="2">
    <location>
        <begin position="167"/>
        <end position="189"/>
    </location>
</feature>